<evidence type="ECO:0000256" key="1">
    <source>
        <dbReference type="SAM" id="MobiDB-lite"/>
    </source>
</evidence>
<sequence length="159" mass="18227">MIRSKVATGVRVLVNGTAALLCEKPACANWKFPSLFPDCVRTEYCQRNQFVMAISEKTDTRRKKKRRKSPAGRRTSRPKYLLNCCQAAVKFDKAVRTVFLQTGQGAVGGYTFLKGSSEFLLVSGIDKFWIRRKGHYVYRTIFSRVRCDLPVLLDQLIRR</sequence>
<accession>A0A914WRY3</accession>
<feature type="compositionally biased region" description="Basic residues" evidence="1">
    <location>
        <begin position="60"/>
        <end position="77"/>
    </location>
</feature>
<dbReference type="AlphaFoldDB" id="A0A914WRY3"/>
<feature type="region of interest" description="Disordered" evidence="1">
    <location>
        <begin position="58"/>
        <end position="77"/>
    </location>
</feature>
<name>A0A914WRY3_9BILA</name>
<organism evidence="2 3">
    <name type="scientific">Plectus sambesii</name>
    <dbReference type="NCBI Taxonomy" id="2011161"/>
    <lineage>
        <taxon>Eukaryota</taxon>
        <taxon>Metazoa</taxon>
        <taxon>Ecdysozoa</taxon>
        <taxon>Nematoda</taxon>
        <taxon>Chromadorea</taxon>
        <taxon>Plectida</taxon>
        <taxon>Plectina</taxon>
        <taxon>Plectoidea</taxon>
        <taxon>Plectidae</taxon>
        <taxon>Plectus</taxon>
    </lineage>
</organism>
<dbReference type="Proteomes" id="UP000887566">
    <property type="component" value="Unplaced"/>
</dbReference>
<evidence type="ECO:0000313" key="2">
    <source>
        <dbReference type="Proteomes" id="UP000887566"/>
    </source>
</evidence>
<protein>
    <submittedName>
        <fullName evidence="3">Uncharacterized protein</fullName>
    </submittedName>
</protein>
<dbReference type="WBParaSite" id="PSAMB.scaffold467size70330.g6244.t1">
    <property type="protein sequence ID" value="PSAMB.scaffold467size70330.g6244.t1"/>
    <property type="gene ID" value="PSAMB.scaffold467size70330.g6244"/>
</dbReference>
<keyword evidence="2" id="KW-1185">Reference proteome</keyword>
<reference evidence="3" key="1">
    <citation type="submission" date="2022-11" db="UniProtKB">
        <authorList>
            <consortium name="WormBaseParasite"/>
        </authorList>
    </citation>
    <scope>IDENTIFICATION</scope>
</reference>
<proteinExistence type="predicted"/>
<evidence type="ECO:0000313" key="3">
    <source>
        <dbReference type="WBParaSite" id="PSAMB.scaffold467size70330.g6244.t1"/>
    </source>
</evidence>